<dbReference type="EMBL" id="LAZR01000113">
    <property type="protein sequence ID" value="KKN90056.1"/>
    <property type="molecule type" value="Genomic_DNA"/>
</dbReference>
<proteinExistence type="predicted"/>
<comment type="caution">
    <text evidence="1">The sequence shown here is derived from an EMBL/GenBank/DDBJ whole genome shotgun (WGS) entry which is preliminary data.</text>
</comment>
<reference evidence="1" key="1">
    <citation type="journal article" date="2015" name="Nature">
        <title>Complex archaea that bridge the gap between prokaryotes and eukaryotes.</title>
        <authorList>
            <person name="Spang A."/>
            <person name="Saw J.H."/>
            <person name="Jorgensen S.L."/>
            <person name="Zaremba-Niedzwiedzka K."/>
            <person name="Martijn J."/>
            <person name="Lind A.E."/>
            <person name="van Eijk R."/>
            <person name="Schleper C."/>
            <person name="Guy L."/>
            <person name="Ettema T.J."/>
        </authorList>
    </citation>
    <scope>NUCLEOTIDE SEQUENCE</scope>
</reference>
<protein>
    <submittedName>
        <fullName evidence="1">Uncharacterized protein</fullName>
    </submittedName>
</protein>
<dbReference type="AlphaFoldDB" id="A0A0F9WUM5"/>
<gene>
    <name evidence="1" type="ORF">LCGC14_0231690</name>
</gene>
<name>A0A0F9WUM5_9ZZZZ</name>
<accession>A0A0F9WUM5</accession>
<evidence type="ECO:0000313" key="1">
    <source>
        <dbReference type="EMBL" id="KKN90056.1"/>
    </source>
</evidence>
<organism evidence="1">
    <name type="scientific">marine sediment metagenome</name>
    <dbReference type="NCBI Taxonomy" id="412755"/>
    <lineage>
        <taxon>unclassified sequences</taxon>
        <taxon>metagenomes</taxon>
        <taxon>ecological metagenomes</taxon>
    </lineage>
</organism>
<sequence>MVDVPTPAELREQAKALDAQAHEIERAELKGHERFMVAENIQDGRPQVSGPYTFDEAKEVCDRMPRGVRFICDYGGPLP</sequence>